<proteinExistence type="predicted"/>
<organism evidence="3 4">
    <name type="scientific">Conidiobolus coronatus (strain ATCC 28846 / CBS 209.66 / NRRL 28638)</name>
    <name type="common">Delacroixia coronata</name>
    <dbReference type="NCBI Taxonomy" id="796925"/>
    <lineage>
        <taxon>Eukaryota</taxon>
        <taxon>Fungi</taxon>
        <taxon>Fungi incertae sedis</taxon>
        <taxon>Zoopagomycota</taxon>
        <taxon>Entomophthoromycotina</taxon>
        <taxon>Entomophthoromycetes</taxon>
        <taxon>Entomophthorales</taxon>
        <taxon>Ancylistaceae</taxon>
        <taxon>Conidiobolus</taxon>
    </lineage>
</organism>
<reference evidence="3 4" key="1">
    <citation type="journal article" date="2015" name="Genome Biol. Evol.">
        <title>Phylogenomic analyses indicate that early fungi evolved digesting cell walls of algal ancestors of land plants.</title>
        <authorList>
            <person name="Chang Y."/>
            <person name="Wang S."/>
            <person name="Sekimoto S."/>
            <person name="Aerts A.L."/>
            <person name="Choi C."/>
            <person name="Clum A."/>
            <person name="LaButti K.M."/>
            <person name="Lindquist E.A."/>
            <person name="Yee Ngan C."/>
            <person name="Ohm R.A."/>
            <person name="Salamov A.A."/>
            <person name="Grigoriev I.V."/>
            <person name="Spatafora J.W."/>
            <person name="Berbee M.L."/>
        </authorList>
    </citation>
    <scope>NUCLEOTIDE SEQUENCE [LARGE SCALE GENOMIC DNA]</scope>
    <source>
        <strain evidence="3 4">NRRL 28638</strain>
    </source>
</reference>
<keyword evidence="1" id="KW-0812">Transmembrane</keyword>
<name>A0A137NPK2_CONC2</name>
<protein>
    <submittedName>
        <fullName evidence="3">DUF320-domain-containing protein</fullName>
    </submittedName>
</protein>
<gene>
    <name evidence="3" type="ORF">CONCODRAFT_14145</name>
</gene>
<dbReference type="InterPro" id="IPR005528">
    <property type="entry name" value="ChpA-H"/>
</dbReference>
<feature type="transmembrane region" description="Helical" evidence="1">
    <location>
        <begin position="53"/>
        <end position="77"/>
    </location>
</feature>
<dbReference type="OrthoDB" id="5586649at2759"/>
<keyword evidence="1" id="KW-0472">Membrane</keyword>
<sequence>MPTTSIELPQRLMGATTGTWTTFPESKPGDLVAPIVSIGDPRANWIKADKKKLYPLTIAYILFLYSNMKLLILSVLLQFTLGSPIDSIGASVSPGLLSGNVIQLPLDIPINACGNSINVVGALNPTFGNECFNFIENA</sequence>
<evidence type="ECO:0000259" key="2">
    <source>
        <dbReference type="PROSITE" id="PS51884"/>
    </source>
</evidence>
<evidence type="ECO:0000313" key="3">
    <source>
        <dbReference type="EMBL" id="KXN64664.1"/>
    </source>
</evidence>
<evidence type="ECO:0000256" key="1">
    <source>
        <dbReference type="SAM" id="Phobius"/>
    </source>
</evidence>
<dbReference type="PROSITE" id="PS51884">
    <property type="entry name" value="CHAPLIN"/>
    <property type="match status" value="1"/>
</dbReference>
<keyword evidence="4" id="KW-1185">Reference proteome</keyword>
<dbReference type="AlphaFoldDB" id="A0A137NPK2"/>
<dbReference type="EMBL" id="KQ965295">
    <property type="protein sequence ID" value="KXN64664.1"/>
    <property type="molecule type" value="Genomic_DNA"/>
</dbReference>
<dbReference type="Proteomes" id="UP000070444">
    <property type="component" value="Unassembled WGS sequence"/>
</dbReference>
<accession>A0A137NPK2</accession>
<feature type="domain" description="Chaplin" evidence="2">
    <location>
        <begin position="93"/>
        <end position="133"/>
    </location>
</feature>
<dbReference type="Pfam" id="PF03777">
    <property type="entry name" value="ChpA-C"/>
    <property type="match status" value="1"/>
</dbReference>
<evidence type="ECO:0000313" key="4">
    <source>
        <dbReference type="Proteomes" id="UP000070444"/>
    </source>
</evidence>
<keyword evidence="1" id="KW-1133">Transmembrane helix</keyword>